<keyword evidence="14" id="KW-0496">Mitochondrion</keyword>
<dbReference type="FunFam" id="3.40.50.300:FF:000299">
    <property type="entry name" value="ABC transporter ATP-binding protein/permease"/>
    <property type="match status" value="1"/>
</dbReference>
<comment type="subcellular location">
    <subcellularLocation>
        <location evidence="2">Cell membrane</location>
        <topology evidence="2">Multi-pass membrane protein</topology>
    </subcellularLocation>
    <subcellularLocation>
        <location evidence="1">Mitochondrion inner membrane</location>
        <topology evidence="1">Multi-pass membrane protein</topology>
    </subcellularLocation>
</comment>
<evidence type="ECO:0000256" key="19">
    <source>
        <dbReference type="SAM" id="MobiDB-lite"/>
    </source>
</evidence>
<evidence type="ECO:0000256" key="10">
    <source>
        <dbReference type="ARBA" id="ARBA00022946"/>
    </source>
</evidence>
<dbReference type="InterPro" id="IPR017871">
    <property type="entry name" value="ABC_transporter-like_CS"/>
</dbReference>
<comment type="caution">
    <text evidence="22">The sequence shown here is derived from an EMBL/GenBank/DDBJ whole genome shotgun (WGS) entry which is preliminary data.</text>
</comment>
<keyword evidence="7" id="KW-0547">Nucleotide-binding</keyword>
<keyword evidence="3" id="KW-0813">Transport</keyword>
<dbReference type="GO" id="GO:0005524">
    <property type="term" value="F:ATP binding"/>
    <property type="evidence" value="ECO:0007669"/>
    <property type="project" value="UniProtKB-KW"/>
</dbReference>
<evidence type="ECO:0000313" key="22">
    <source>
        <dbReference type="EMBL" id="KAL3800861.1"/>
    </source>
</evidence>
<keyword evidence="9" id="KW-0067">ATP-binding</keyword>
<dbReference type="AlphaFoldDB" id="A0ABD3QN11"/>
<sequence>MFSPRIPFCRIFRSQLCNTSTVIMFRPHPSTSRFGHVNSRQLHQQNYSNNHAWHGRLLFRCMSDRTPGFSFFGFQKGLRHLLTLGRNSNNSLLTHLSSQRRHERIKRSYFHLRYLSTTPTNGGSSNNKSEDTSESDSQWMEPIDLSKFKTHNHEPPPISKVLSILLPEYKWLTFAVGALTISTAATMQFPNAIAMMIDILNGVGVEGLDVVVGGLENSSAVVNIDAVAGDATQAVPITDVQLSVQHQQQIQQMKSIALQMVGYFTVGAVGTTIHSAMFDSVGQKIGARLRKQLFTTIMHQDIAFFDQNRAGELANRLSTDVHEVAEHLVQNIAHFLTNLVRVITAIWSMIAISPLLTFYLSPVVPLLTGCAAFYGKFIKTWSKQHLDVLAHSTHVATERFSGIATVLSFGQKRKEVARYSSVIEAAYGYAKRVAIFQGAFFGSSQMVGNMALLGVLWVGTTHVFAGQMTPGQLAGFCMYAAILAEGVGEISESVGGFLKAQGSGARLFSLLDKDTSFDTSNIQPVASDVIQTQHLKLPPNYKPTIEFRNVQFSYPSHPAVPILQEVSFSLTNGEFLALTGSSGSGKSSIISLLLRFYDPSRGGITIDGVDIKDLDIEWLRSQIGTVRQEPILFHASVFENVAYGKPDATKNEVIEACIAANAHHFILDLPNGYDTIVGERGASVSGGQKQRLSIARALLTKPRILALDEASSALDAAGEQDVLQRLRNLLESKDNNLSAVLFVTHKKSVMKACDRVLVLSDGRIIEKGSYDFLDKTKGDQLRKLMMGESTELK</sequence>
<gene>
    <name evidence="22" type="ORF">HJC23_001698</name>
</gene>
<evidence type="ECO:0000256" key="7">
    <source>
        <dbReference type="ARBA" id="ARBA00022741"/>
    </source>
</evidence>
<evidence type="ECO:0000256" key="8">
    <source>
        <dbReference type="ARBA" id="ARBA00022792"/>
    </source>
</evidence>
<evidence type="ECO:0000256" key="5">
    <source>
        <dbReference type="ARBA" id="ARBA00022538"/>
    </source>
</evidence>
<dbReference type="Gene3D" id="3.40.50.300">
    <property type="entry name" value="P-loop containing nucleotide triphosphate hydrolases"/>
    <property type="match status" value="1"/>
</dbReference>
<dbReference type="GO" id="GO:0005886">
    <property type="term" value="C:plasma membrane"/>
    <property type="evidence" value="ECO:0007669"/>
    <property type="project" value="UniProtKB-SubCell"/>
</dbReference>
<keyword evidence="5" id="KW-0633">Potassium transport</keyword>
<dbReference type="GO" id="GO:0005743">
    <property type="term" value="C:mitochondrial inner membrane"/>
    <property type="evidence" value="ECO:0007669"/>
    <property type="project" value="UniProtKB-SubCell"/>
</dbReference>
<evidence type="ECO:0000313" key="23">
    <source>
        <dbReference type="Proteomes" id="UP001516023"/>
    </source>
</evidence>
<evidence type="ECO:0000256" key="6">
    <source>
        <dbReference type="ARBA" id="ARBA00022692"/>
    </source>
</evidence>
<keyword evidence="4" id="KW-1003">Cell membrane</keyword>
<evidence type="ECO:0000256" key="16">
    <source>
        <dbReference type="ARBA" id="ARBA00040439"/>
    </source>
</evidence>
<evidence type="ECO:0000256" key="14">
    <source>
        <dbReference type="ARBA" id="ARBA00023128"/>
    </source>
</evidence>
<evidence type="ECO:0000256" key="12">
    <source>
        <dbReference type="ARBA" id="ARBA00022989"/>
    </source>
</evidence>
<evidence type="ECO:0000256" key="3">
    <source>
        <dbReference type="ARBA" id="ARBA00022448"/>
    </source>
</evidence>
<keyword evidence="13" id="KW-0406">Ion transport</keyword>
<dbReference type="GO" id="GO:0006813">
    <property type="term" value="P:potassium ion transport"/>
    <property type="evidence" value="ECO:0007669"/>
    <property type="project" value="UniProtKB-KW"/>
</dbReference>
<evidence type="ECO:0000256" key="9">
    <source>
        <dbReference type="ARBA" id="ARBA00022840"/>
    </source>
</evidence>
<name>A0ABD3QN11_9STRA</name>
<feature type="domain" description="ABC transmembrane type-1" evidence="21">
    <location>
        <begin position="174"/>
        <end position="499"/>
    </location>
</feature>
<feature type="domain" description="ABC transporter" evidence="20">
    <location>
        <begin position="545"/>
        <end position="786"/>
    </location>
</feature>
<keyword evidence="12" id="KW-1133">Transmembrane helix</keyword>
<keyword evidence="8" id="KW-0999">Mitochondrion inner membrane</keyword>
<proteinExistence type="predicted"/>
<evidence type="ECO:0000256" key="15">
    <source>
        <dbReference type="ARBA" id="ARBA00023136"/>
    </source>
</evidence>
<keyword evidence="11" id="KW-0630">Potassium</keyword>
<dbReference type="Pfam" id="PF00005">
    <property type="entry name" value="ABC_tran"/>
    <property type="match status" value="1"/>
</dbReference>
<dbReference type="PROSITE" id="PS50929">
    <property type="entry name" value="ABC_TM1F"/>
    <property type="match status" value="1"/>
</dbReference>
<evidence type="ECO:0000256" key="18">
    <source>
        <dbReference type="ARBA" id="ARBA00042968"/>
    </source>
</evidence>
<dbReference type="InterPro" id="IPR003593">
    <property type="entry name" value="AAA+_ATPase"/>
</dbReference>
<keyword evidence="15" id="KW-0472">Membrane</keyword>
<dbReference type="SMART" id="SM00382">
    <property type="entry name" value="AAA"/>
    <property type="match status" value="1"/>
</dbReference>
<dbReference type="EMBL" id="JABMIG020000030">
    <property type="protein sequence ID" value="KAL3800861.1"/>
    <property type="molecule type" value="Genomic_DNA"/>
</dbReference>
<evidence type="ECO:0000256" key="2">
    <source>
        <dbReference type="ARBA" id="ARBA00004651"/>
    </source>
</evidence>
<dbReference type="InterPro" id="IPR003439">
    <property type="entry name" value="ABC_transporter-like_ATP-bd"/>
</dbReference>
<evidence type="ECO:0000256" key="1">
    <source>
        <dbReference type="ARBA" id="ARBA00004448"/>
    </source>
</evidence>
<dbReference type="Gene3D" id="1.20.1560.10">
    <property type="entry name" value="ABC transporter type 1, transmembrane domain"/>
    <property type="match status" value="1"/>
</dbReference>
<evidence type="ECO:0000256" key="13">
    <source>
        <dbReference type="ARBA" id="ARBA00023065"/>
    </source>
</evidence>
<dbReference type="PROSITE" id="PS50893">
    <property type="entry name" value="ABC_TRANSPORTER_2"/>
    <property type="match status" value="1"/>
</dbReference>
<dbReference type="InterPro" id="IPR011527">
    <property type="entry name" value="ABC1_TM_dom"/>
</dbReference>
<dbReference type="InterPro" id="IPR039421">
    <property type="entry name" value="Type_1_exporter"/>
</dbReference>
<dbReference type="InterPro" id="IPR036640">
    <property type="entry name" value="ABC1_TM_sf"/>
</dbReference>
<keyword evidence="10" id="KW-0809">Transit peptide</keyword>
<dbReference type="PANTHER" id="PTHR43394">
    <property type="entry name" value="ATP-DEPENDENT PERMEASE MDL1, MITOCHONDRIAL"/>
    <property type="match status" value="1"/>
</dbReference>
<dbReference type="CDD" id="cd18573">
    <property type="entry name" value="ABC_6TM_ABCB10_like"/>
    <property type="match status" value="1"/>
</dbReference>
<accession>A0ABD3QN11</accession>
<evidence type="ECO:0000256" key="4">
    <source>
        <dbReference type="ARBA" id="ARBA00022475"/>
    </source>
</evidence>
<evidence type="ECO:0000256" key="17">
    <source>
        <dbReference type="ARBA" id="ARBA00041416"/>
    </source>
</evidence>
<reference evidence="22 23" key="1">
    <citation type="journal article" date="2020" name="G3 (Bethesda)">
        <title>Improved Reference Genome for Cyclotella cryptica CCMP332, a Model for Cell Wall Morphogenesis, Salinity Adaptation, and Lipid Production in Diatoms (Bacillariophyta).</title>
        <authorList>
            <person name="Roberts W.R."/>
            <person name="Downey K.M."/>
            <person name="Ruck E.C."/>
            <person name="Traller J.C."/>
            <person name="Alverson A.J."/>
        </authorList>
    </citation>
    <scope>NUCLEOTIDE SEQUENCE [LARGE SCALE GENOMIC DNA]</scope>
    <source>
        <strain evidence="22 23">CCMP332</strain>
    </source>
</reference>
<dbReference type="SUPFAM" id="SSF90123">
    <property type="entry name" value="ABC transporter transmembrane region"/>
    <property type="match status" value="1"/>
</dbReference>
<evidence type="ECO:0000259" key="20">
    <source>
        <dbReference type="PROSITE" id="PS50893"/>
    </source>
</evidence>
<evidence type="ECO:0000259" key="21">
    <source>
        <dbReference type="PROSITE" id="PS50929"/>
    </source>
</evidence>
<dbReference type="PROSITE" id="PS00211">
    <property type="entry name" value="ABC_TRANSPORTER_1"/>
    <property type="match status" value="1"/>
</dbReference>
<dbReference type="Pfam" id="PF00664">
    <property type="entry name" value="ABC_membrane"/>
    <property type="match status" value="1"/>
</dbReference>
<dbReference type="Proteomes" id="UP001516023">
    <property type="component" value="Unassembled WGS sequence"/>
</dbReference>
<dbReference type="PANTHER" id="PTHR43394:SF17">
    <property type="entry name" value="MITOCHONDRIAL POTASSIUM CHANNEL ATP-BINDING SUBUNIT"/>
    <property type="match status" value="1"/>
</dbReference>
<evidence type="ECO:0000256" key="11">
    <source>
        <dbReference type="ARBA" id="ARBA00022958"/>
    </source>
</evidence>
<feature type="compositionally biased region" description="Polar residues" evidence="19">
    <location>
        <begin position="116"/>
        <end position="127"/>
    </location>
</feature>
<dbReference type="SUPFAM" id="SSF52540">
    <property type="entry name" value="P-loop containing nucleoside triphosphate hydrolases"/>
    <property type="match status" value="1"/>
</dbReference>
<dbReference type="InterPro" id="IPR027417">
    <property type="entry name" value="P-loop_NTPase"/>
</dbReference>
<keyword evidence="6" id="KW-0812">Transmembrane</keyword>
<feature type="region of interest" description="Disordered" evidence="19">
    <location>
        <begin position="116"/>
        <end position="138"/>
    </location>
</feature>
<organism evidence="22 23">
    <name type="scientific">Cyclotella cryptica</name>
    <dbReference type="NCBI Taxonomy" id="29204"/>
    <lineage>
        <taxon>Eukaryota</taxon>
        <taxon>Sar</taxon>
        <taxon>Stramenopiles</taxon>
        <taxon>Ochrophyta</taxon>
        <taxon>Bacillariophyta</taxon>
        <taxon>Coscinodiscophyceae</taxon>
        <taxon>Thalassiosirophycidae</taxon>
        <taxon>Stephanodiscales</taxon>
        <taxon>Stephanodiscaceae</taxon>
        <taxon>Cyclotella</taxon>
    </lineage>
</organism>
<keyword evidence="23" id="KW-1185">Reference proteome</keyword>
<protein>
    <recommendedName>
        <fullName evidence="16">Mitochondrial potassium channel ATP-binding subunit</fullName>
    </recommendedName>
    <alternativeName>
        <fullName evidence="18">ATP-binding cassette sub-family B member 8, mitochondrial</fullName>
    </alternativeName>
    <alternativeName>
        <fullName evidence="17">Mitochondrial sulfonylurea-receptor</fullName>
    </alternativeName>
</protein>